<dbReference type="Pfam" id="PF12225">
    <property type="entry name" value="DUF5981"/>
    <property type="match status" value="1"/>
</dbReference>
<dbReference type="SUPFAM" id="SSF51730">
    <property type="entry name" value="FAD-linked oxidoreductase"/>
    <property type="match status" value="1"/>
</dbReference>
<evidence type="ECO:0000259" key="3">
    <source>
        <dbReference type="Pfam" id="PF12225"/>
    </source>
</evidence>
<feature type="region of interest" description="Disordered" evidence="2">
    <location>
        <begin position="1"/>
        <end position="27"/>
    </location>
</feature>
<feature type="domain" description="Methylene-tetrahydrofolate reductase C-terminal-like" evidence="3">
    <location>
        <begin position="39"/>
        <end position="86"/>
    </location>
</feature>
<dbReference type="Gene3D" id="3.20.20.220">
    <property type="match status" value="1"/>
</dbReference>
<dbReference type="AlphaFoldDB" id="A0A3E0VIY7"/>
<evidence type="ECO:0000256" key="2">
    <source>
        <dbReference type="SAM" id="MobiDB-lite"/>
    </source>
</evidence>
<keyword evidence="5" id="KW-1185">Reference proteome</keyword>
<dbReference type="InterPro" id="IPR029041">
    <property type="entry name" value="FAD-linked_oxidoreductase-like"/>
</dbReference>
<dbReference type="InterPro" id="IPR022026">
    <property type="entry name" value="DUF5981"/>
</dbReference>
<comment type="caution">
    <text evidence="4">The sequence shown here is derived from an EMBL/GenBank/DDBJ whole genome shotgun (WGS) entry which is preliminary data.</text>
</comment>
<reference evidence="4 5" key="1">
    <citation type="submission" date="2017-04" db="EMBL/GenBank/DDBJ databases">
        <title>Comparative genome analysis of Subtercola boreus.</title>
        <authorList>
            <person name="Cho Y.-J."/>
            <person name="Cho A."/>
            <person name="Kim O.-S."/>
            <person name="Lee J.-I."/>
        </authorList>
    </citation>
    <scope>NUCLEOTIDE SEQUENCE [LARGE SCALE GENOMIC DNA]</scope>
    <source>
        <strain evidence="4 5">K300</strain>
    </source>
</reference>
<accession>A0A3E0VIY7</accession>
<dbReference type="Proteomes" id="UP000256486">
    <property type="component" value="Unassembled WGS sequence"/>
</dbReference>
<dbReference type="EMBL" id="NBWZ01000001">
    <property type="protein sequence ID" value="RFA09922.1"/>
    <property type="molecule type" value="Genomic_DNA"/>
</dbReference>
<dbReference type="GO" id="GO:0016491">
    <property type="term" value="F:oxidoreductase activity"/>
    <property type="evidence" value="ECO:0007669"/>
    <property type="project" value="UniProtKB-KW"/>
</dbReference>
<dbReference type="RefSeq" id="WP_116415322.1">
    <property type="nucleotide sequence ID" value="NZ_NBWZ01000001.1"/>
</dbReference>
<gene>
    <name evidence="4" type="ORF">B7R54_12450</name>
</gene>
<proteinExistence type="predicted"/>
<name>A0A3E0VIY7_9MICO</name>
<keyword evidence="1" id="KW-0560">Oxidoreductase</keyword>
<protein>
    <recommendedName>
        <fullName evidence="3">Methylene-tetrahydrofolate reductase C-terminal-like domain-containing protein</fullName>
    </recommendedName>
</protein>
<evidence type="ECO:0000256" key="1">
    <source>
        <dbReference type="ARBA" id="ARBA00023002"/>
    </source>
</evidence>
<dbReference type="OrthoDB" id="9803687at2"/>
<evidence type="ECO:0000313" key="5">
    <source>
        <dbReference type="Proteomes" id="UP000256486"/>
    </source>
</evidence>
<sequence>MERSRSGLPREVAQRSHRTHREGAAGNLREIPITYRTSCKHHQHSGVLVFSCPKAMEYGPCGGVHDDGSCEVSPDPCVFLQAPARLFDGVHRRDAPPLRPEPAPLIEEGRLMVALLEDRPVIMSDFPIRAAERAAMADGAAVLRHAVDAVLIGEPPSVSVQFAPAYRVQLLKSFGLDVWTSVNCRDRNRVALEGELAALADAGVSGVHCITGDHTLLGRRPEAMPVFDLDSTQLAALARARGLLVSVAESPDAPPRGTRPARYAQKVLAGAQVCFINICSGAETVREFIRAARAEGAGGHFIPCVPFIVDEGSAAIMTGLSSHVLPAGYIERIMGSLDPRAEGIRAAVELSLEFLAVDGISGVCLSGGGTRGGELEYAGAMAEAAVLLRSRLAERSGIA</sequence>
<evidence type="ECO:0000313" key="4">
    <source>
        <dbReference type="EMBL" id="RFA09922.1"/>
    </source>
</evidence>
<organism evidence="4 5">
    <name type="scientific">Subtercola boreus</name>
    <dbReference type="NCBI Taxonomy" id="120213"/>
    <lineage>
        <taxon>Bacteria</taxon>
        <taxon>Bacillati</taxon>
        <taxon>Actinomycetota</taxon>
        <taxon>Actinomycetes</taxon>
        <taxon>Micrococcales</taxon>
        <taxon>Microbacteriaceae</taxon>
        <taxon>Subtercola</taxon>
    </lineage>
</organism>